<evidence type="ECO:0000256" key="10">
    <source>
        <dbReference type="SAM" id="Coils"/>
    </source>
</evidence>
<comment type="caution">
    <text evidence="13">The sequence shown here is derived from an EMBL/GenBank/DDBJ whole genome shotgun (WGS) entry which is preliminary data.</text>
</comment>
<evidence type="ECO:0000256" key="8">
    <source>
        <dbReference type="ARBA" id="ARBA00023273"/>
    </source>
</evidence>
<feature type="coiled-coil region" evidence="10">
    <location>
        <begin position="72"/>
        <end position="198"/>
    </location>
</feature>
<sequence length="585" mass="67487">MSTTGSVSMNEEGAVMSVVSKKNSKTKKKSKKTSKSKAPRQPKDMVVNDNGELVTTREYTLEKMLGAATKSLKQIQDRVQSLVHTNETLSETCQQQEKDALEVIAALHQECESKDKKYKELQESMEEKDRLAQQAIDAVIDESNKKLAEINKVLNEKEAVFKIMQQEFSVIKDFRKKRTEMLRDLDEQKAELIDTEKRHKDIITRIERKFFEEKIRLQKEANRNISELATKAHKEAIMNLNETTKEVYKENIRISEALQYHVQEREELNKANSELVYTNRQLAEEKDLNNVVIKEKIIQTKNQEKEIKDLKLKITSMENSLLHVVKEFDCERTIFTNSTRDEIDSVRKVVDKLKSSLTCKTLEMKHIKRLAQHILEQRTELEQFFLEALEMTKKEMQKAKEKQLKEVRVEYDKKMRTAFKDKASIPPVRSFRFSQKSTCVEPLPTILANNGNQQTTNMDSNSKLDIKDLTWEDKERVLRILFAKMNNISLTKATDVAEHPHPKLSQRQKGGGIADKNGFTRDINQEIDIESSNATDEALQSIIDMSSIDSFEPEIKPLAEEGGIFTNSDQDMGIFLSLEPVHSVQ</sequence>
<evidence type="ECO:0000256" key="11">
    <source>
        <dbReference type="SAM" id="MobiDB-lite"/>
    </source>
</evidence>
<comment type="subcellular location">
    <subcellularLocation>
        <location evidence="1">Cytoplasm</location>
        <location evidence="1">Cytoskeleton</location>
        <location evidence="1">Cilium basal body</location>
    </subcellularLocation>
</comment>
<evidence type="ECO:0000256" key="6">
    <source>
        <dbReference type="ARBA" id="ARBA00023069"/>
    </source>
</evidence>
<keyword evidence="7" id="KW-0206">Cytoskeleton</keyword>
<dbReference type="PANTHER" id="PTHR14845:SF5">
    <property type="entry name" value="BASAL BODY-ORIENTATION FACTOR 1"/>
    <property type="match status" value="1"/>
</dbReference>
<evidence type="ECO:0000313" key="13">
    <source>
        <dbReference type="EMBL" id="KAH6599747.1"/>
    </source>
</evidence>
<keyword evidence="8" id="KW-0966">Cell projection</keyword>
<dbReference type="PANTHER" id="PTHR14845">
    <property type="entry name" value="COILED-COIL DOMAIN-CONTAINING 166"/>
    <property type="match status" value="1"/>
</dbReference>
<evidence type="ECO:0000259" key="12">
    <source>
        <dbReference type="Pfam" id="PF14988"/>
    </source>
</evidence>
<name>A0ABQ8FN98_9FUNG</name>
<evidence type="ECO:0000256" key="3">
    <source>
        <dbReference type="ARBA" id="ARBA00015392"/>
    </source>
</evidence>
<dbReference type="Proteomes" id="UP001648503">
    <property type="component" value="Unassembled WGS sequence"/>
</dbReference>
<evidence type="ECO:0000256" key="4">
    <source>
        <dbReference type="ARBA" id="ARBA00022490"/>
    </source>
</evidence>
<feature type="compositionally biased region" description="Basic residues" evidence="11">
    <location>
        <begin position="22"/>
        <end position="40"/>
    </location>
</feature>
<evidence type="ECO:0000256" key="2">
    <source>
        <dbReference type="ARBA" id="ARBA00007508"/>
    </source>
</evidence>
<keyword evidence="6" id="KW-0969">Cilium</keyword>
<evidence type="ECO:0000256" key="9">
    <source>
        <dbReference type="ARBA" id="ARBA00031573"/>
    </source>
</evidence>
<feature type="domain" description="DUF4515" evidence="12">
    <location>
        <begin position="104"/>
        <end position="289"/>
    </location>
</feature>
<evidence type="ECO:0000256" key="1">
    <source>
        <dbReference type="ARBA" id="ARBA00004120"/>
    </source>
</evidence>
<keyword evidence="14" id="KW-1185">Reference proteome</keyword>
<feature type="region of interest" description="Disordered" evidence="11">
    <location>
        <begin position="496"/>
        <end position="517"/>
    </location>
</feature>
<evidence type="ECO:0000256" key="7">
    <source>
        <dbReference type="ARBA" id="ARBA00023212"/>
    </source>
</evidence>
<evidence type="ECO:0000256" key="5">
    <source>
        <dbReference type="ARBA" id="ARBA00023054"/>
    </source>
</evidence>
<proteinExistence type="inferred from homology"/>
<comment type="similarity">
    <text evidence="2">Belongs to the BBOF1 family.</text>
</comment>
<keyword evidence="4" id="KW-0963">Cytoplasm</keyword>
<accession>A0ABQ8FN98</accession>
<feature type="coiled-coil region" evidence="10">
    <location>
        <begin position="293"/>
        <end position="320"/>
    </location>
</feature>
<organism evidence="13 14">
    <name type="scientific">Batrachochytrium salamandrivorans</name>
    <dbReference type="NCBI Taxonomy" id="1357716"/>
    <lineage>
        <taxon>Eukaryota</taxon>
        <taxon>Fungi</taxon>
        <taxon>Fungi incertae sedis</taxon>
        <taxon>Chytridiomycota</taxon>
        <taxon>Chytridiomycota incertae sedis</taxon>
        <taxon>Chytridiomycetes</taxon>
        <taxon>Rhizophydiales</taxon>
        <taxon>Rhizophydiales incertae sedis</taxon>
        <taxon>Batrachochytrium</taxon>
    </lineage>
</organism>
<dbReference type="EMBL" id="JAFCIX010000060">
    <property type="protein sequence ID" value="KAH6599747.1"/>
    <property type="molecule type" value="Genomic_DNA"/>
</dbReference>
<reference evidence="13 14" key="1">
    <citation type="submission" date="2021-02" db="EMBL/GenBank/DDBJ databases">
        <title>Variation within the Batrachochytrium salamandrivorans European outbreak.</title>
        <authorList>
            <person name="Kelly M."/>
            <person name="Pasmans F."/>
            <person name="Shea T.P."/>
            <person name="Munoz J.F."/>
            <person name="Carranza S."/>
            <person name="Cuomo C.A."/>
            <person name="Martel A."/>
        </authorList>
    </citation>
    <scope>NUCLEOTIDE SEQUENCE [LARGE SCALE GENOMIC DNA]</scope>
    <source>
        <strain evidence="13 14">AMFP18/2</strain>
    </source>
</reference>
<keyword evidence="5 10" id="KW-0175">Coiled coil</keyword>
<gene>
    <name evidence="13" type="ORF">BASA50_002772</name>
</gene>
<dbReference type="Pfam" id="PF14988">
    <property type="entry name" value="DUF4515"/>
    <property type="match status" value="1"/>
</dbReference>
<protein>
    <recommendedName>
        <fullName evidence="3">Basal body-orientation factor 1</fullName>
    </recommendedName>
    <alternativeName>
        <fullName evidence="9">Coiled-coil domain-containing protein 176</fullName>
    </alternativeName>
</protein>
<dbReference type="InterPro" id="IPR032777">
    <property type="entry name" value="DUF4515"/>
</dbReference>
<feature type="region of interest" description="Disordered" evidence="11">
    <location>
        <begin position="1"/>
        <end position="49"/>
    </location>
</feature>
<evidence type="ECO:0000313" key="14">
    <source>
        <dbReference type="Proteomes" id="UP001648503"/>
    </source>
</evidence>